<feature type="transmembrane region" description="Helical" evidence="1">
    <location>
        <begin position="72"/>
        <end position="92"/>
    </location>
</feature>
<organism evidence="2 3">
    <name type="scientific">Anaerocolumna jejuensis DSM 15929</name>
    <dbReference type="NCBI Taxonomy" id="1121322"/>
    <lineage>
        <taxon>Bacteria</taxon>
        <taxon>Bacillati</taxon>
        <taxon>Bacillota</taxon>
        <taxon>Clostridia</taxon>
        <taxon>Lachnospirales</taxon>
        <taxon>Lachnospiraceae</taxon>
        <taxon>Anaerocolumna</taxon>
    </lineage>
</organism>
<sequence>MTKRDLKFLLTDMELLSTKKITEAEASAKDPETIYHEDEEIYEWEESDLTHEDIVEALLAKQTQDIRSIKNICTFFAVVLCISLLLAFLGLLA</sequence>
<evidence type="ECO:0000256" key="1">
    <source>
        <dbReference type="SAM" id="Phobius"/>
    </source>
</evidence>
<keyword evidence="1" id="KW-0472">Membrane</keyword>
<proteinExistence type="predicted"/>
<dbReference type="AlphaFoldDB" id="A0A1M6S6C0"/>
<dbReference type="Proteomes" id="UP000184386">
    <property type="component" value="Unassembled WGS sequence"/>
</dbReference>
<name>A0A1M6S6C0_9FIRM</name>
<keyword evidence="1" id="KW-1133">Transmembrane helix</keyword>
<evidence type="ECO:0000313" key="3">
    <source>
        <dbReference type="Proteomes" id="UP000184386"/>
    </source>
</evidence>
<dbReference type="STRING" id="1121322.SAMN02745136_02425"/>
<evidence type="ECO:0000313" key="2">
    <source>
        <dbReference type="EMBL" id="SHK40236.1"/>
    </source>
</evidence>
<keyword evidence="3" id="KW-1185">Reference proteome</keyword>
<accession>A0A1M6S6C0</accession>
<dbReference type="RefSeq" id="WP_073276171.1">
    <property type="nucleotide sequence ID" value="NZ_FRAC01000011.1"/>
</dbReference>
<dbReference type="OrthoDB" id="2086601at2"/>
<dbReference type="EMBL" id="FRAC01000011">
    <property type="protein sequence ID" value="SHK40236.1"/>
    <property type="molecule type" value="Genomic_DNA"/>
</dbReference>
<reference evidence="2 3" key="1">
    <citation type="submission" date="2016-11" db="EMBL/GenBank/DDBJ databases">
        <authorList>
            <person name="Jaros S."/>
            <person name="Januszkiewicz K."/>
            <person name="Wedrychowicz H."/>
        </authorList>
    </citation>
    <scope>NUCLEOTIDE SEQUENCE [LARGE SCALE GENOMIC DNA]</scope>
    <source>
        <strain evidence="2 3">DSM 15929</strain>
    </source>
</reference>
<keyword evidence="1" id="KW-0812">Transmembrane</keyword>
<protein>
    <submittedName>
        <fullName evidence="2">Uncharacterized protein</fullName>
    </submittedName>
</protein>
<gene>
    <name evidence="2" type="ORF">SAMN02745136_02425</name>
</gene>